<feature type="transmembrane region" description="Helical" evidence="1">
    <location>
        <begin position="20"/>
        <end position="43"/>
    </location>
</feature>
<comment type="caution">
    <text evidence="4">The sequence shown here is derived from an EMBL/GenBank/DDBJ whole genome shotgun (WGS) entry which is preliminary data.</text>
</comment>
<keyword evidence="1" id="KW-0472">Membrane</keyword>
<keyword evidence="1" id="KW-0812">Transmembrane</keyword>
<evidence type="ECO:0000313" key="4">
    <source>
        <dbReference type="EMBL" id="NMK98857.1"/>
    </source>
</evidence>
<evidence type="ECO:0000256" key="1">
    <source>
        <dbReference type="SAM" id="Phobius"/>
    </source>
</evidence>
<feature type="domain" description="YdbS-like PH" evidence="2">
    <location>
        <begin position="73"/>
        <end position="146"/>
    </location>
</feature>
<organism evidence="4 6">
    <name type="scientific">Staphylococcus capitis</name>
    <dbReference type="NCBI Taxonomy" id="29388"/>
    <lineage>
        <taxon>Bacteria</taxon>
        <taxon>Bacillati</taxon>
        <taxon>Bacillota</taxon>
        <taxon>Bacilli</taxon>
        <taxon>Bacillales</taxon>
        <taxon>Staphylococcaceae</taxon>
        <taxon>Staphylococcus</taxon>
    </lineage>
</organism>
<dbReference type="EMBL" id="JABBMI010000123">
    <property type="protein sequence ID" value="NMK55697.1"/>
    <property type="molecule type" value="Genomic_DNA"/>
</dbReference>
<protein>
    <submittedName>
        <fullName evidence="4">PH domain-containing protein</fullName>
    </submittedName>
</protein>
<dbReference type="Pfam" id="PF03703">
    <property type="entry name" value="bPH_2"/>
    <property type="match status" value="1"/>
</dbReference>
<proteinExistence type="predicted"/>
<gene>
    <name evidence="4" type="ORF">HHM13_12405</name>
    <name evidence="3" type="ORF">HHM24_13335</name>
</gene>
<dbReference type="EMBL" id="JABBLX010000075">
    <property type="protein sequence ID" value="NMK98857.1"/>
    <property type="molecule type" value="Genomic_DNA"/>
</dbReference>
<reference evidence="5 6" key="1">
    <citation type="submission" date="2020-04" db="EMBL/GenBank/DDBJ databases">
        <title>The Epidemiology and Molecular Characteristics of Linezolid-Resistant Staphylococcus capitis in Huashan Hospital, Shanghai.</title>
        <authorList>
            <person name="Ding L."/>
            <person name="Li P."/>
            <person name="Yang Y."/>
            <person name="Lin D."/>
            <person name="Xu X."/>
        </authorList>
    </citation>
    <scope>NUCLEOTIDE SEQUENCE [LARGE SCALE GENOMIC DNA]</scope>
    <source>
        <strain evidence="4 6">12-86</strain>
        <strain evidence="3 5">17-84</strain>
    </source>
</reference>
<evidence type="ECO:0000313" key="5">
    <source>
        <dbReference type="Proteomes" id="UP000538955"/>
    </source>
</evidence>
<keyword evidence="1" id="KW-1133">Transmembrane helix</keyword>
<keyword evidence="5" id="KW-1185">Reference proteome</keyword>
<accession>A0A7X9ZK18</accession>
<dbReference type="Proteomes" id="UP000550736">
    <property type="component" value="Unassembled WGS sequence"/>
</dbReference>
<evidence type="ECO:0000313" key="3">
    <source>
        <dbReference type="EMBL" id="NMK55697.1"/>
    </source>
</evidence>
<dbReference type="AlphaFoldDB" id="A0A7X9ZK18"/>
<dbReference type="InterPro" id="IPR005182">
    <property type="entry name" value="YdbS-like_PH"/>
</dbReference>
<dbReference type="Proteomes" id="UP000538955">
    <property type="component" value="Unassembled WGS sequence"/>
</dbReference>
<dbReference type="RefSeq" id="WP_023351372.1">
    <property type="nucleotide sequence ID" value="NZ_CBCPJN010000007.1"/>
</dbReference>
<dbReference type="PANTHER" id="PTHR34473:SF2">
    <property type="entry name" value="UPF0699 TRANSMEMBRANE PROTEIN YDBT"/>
    <property type="match status" value="1"/>
</dbReference>
<name>A0A7X9ZK18_STACP</name>
<evidence type="ECO:0000259" key="2">
    <source>
        <dbReference type="Pfam" id="PF03703"/>
    </source>
</evidence>
<sequence>MSNYNYMNKKGLKAMRMNALLWITIFTIALIVFTIFNVLKFHWIDNRTLIIAEIVGVVILGVFFIFVMPIFRYKNFRYAIEEDEVHVRRGIIFIKTNIIPYFRIQNIDINEGFIMRRYQLATLTLSTAGGNSEIELIDKNEAQKLKLLIKQNKTRDAHDMLNGDDE</sequence>
<evidence type="ECO:0000313" key="6">
    <source>
        <dbReference type="Proteomes" id="UP000550736"/>
    </source>
</evidence>
<feature type="transmembrane region" description="Helical" evidence="1">
    <location>
        <begin position="49"/>
        <end position="71"/>
    </location>
</feature>
<dbReference type="PANTHER" id="PTHR34473">
    <property type="entry name" value="UPF0699 TRANSMEMBRANE PROTEIN YDBS"/>
    <property type="match status" value="1"/>
</dbReference>